<dbReference type="EMBL" id="CP032331">
    <property type="protein sequence ID" value="QCO05045.1"/>
    <property type="molecule type" value="Genomic_DNA"/>
</dbReference>
<dbReference type="Gene3D" id="3.30.9.10">
    <property type="entry name" value="D-Amino Acid Oxidase, subunit A, domain 2"/>
    <property type="match status" value="1"/>
</dbReference>
<dbReference type="Pfam" id="PF01266">
    <property type="entry name" value="DAO"/>
    <property type="match status" value="1"/>
</dbReference>
<evidence type="ECO:0000313" key="4">
    <source>
        <dbReference type="Proteomes" id="UP000298596"/>
    </source>
</evidence>
<dbReference type="PANTHER" id="PTHR13847">
    <property type="entry name" value="SARCOSINE DEHYDROGENASE-RELATED"/>
    <property type="match status" value="1"/>
</dbReference>
<dbReference type="GO" id="GO:0016491">
    <property type="term" value="F:oxidoreductase activity"/>
    <property type="evidence" value="ECO:0007669"/>
    <property type="project" value="UniProtKB-KW"/>
</dbReference>
<dbReference type="Gene3D" id="3.50.50.60">
    <property type="entry name" value="FAD/NAD(P)-binding domain"/>
    <property type="match status" value="1"/>
</dbReference>
<accession>A0A4D8Q423</accession>
<organism evidence="3 4">
    <name type="scientific">Azospirillum brasilense</name>
    <dbReference type="NCBI Taxonomy" id="192"/>
    <lineage>
        <taxon>Bacteria</taxon>
        <taxon>Pseudomonadati</taxon>
        <taxon>Pseudomonadota</taxon>
        <taxon>Alphaproteobacteria</taxon>
        <taxon>Rhodospirillales</taxon>
        <taxon>Azospirillaceae</taxon>
        <taxon>Azospirillum</taxon>
    </lineage>
</organism>
<dbReference type="Proteomes" id="UP000298596">
    <property type="component" value="Plasmid p1"/>
</dbReference>
<feature type="domain" description="FAD dependent oxidoreductase" evidence="2">
    <location>
        <begin position="5"/>
        <end position="358"/>
    </location>
</feature>
<protein>
    <submittedName>
        <fullName evidence="3">FAD-binding oxidoreductase</fullName>
    </submittedName>
</protein>
<evidence type="ECO:0000256" key="1">
    <source>
        <dbReference type="ARBA" id="ARBA00023002"/>
    </source>
</evidence>
<dbReference type="SUPFAM" id="SSF51905">
    <property type="entry name" value="FAD/NAD(P)-binding domain"/>
    <property type="match status" value="1"/>
</dbReference>
<evidence type="ECO:0000259" key="2">
    <source>
        <dbReference type="Pfam" id="PF01266"/>
    </source>
</evidence>
<dbReference type="GO" id="GO:0005737">
    <property type="term" value="C:cytoplasm"/>
    <property type="evidence" value="ECO:0007669"/>
    <property type="project" value="TreeGrafter"/>
</dbReference>
<reference evidence="3 4" key="1">
    <citation type="submission" date="2018-09" db="EMBL/GenBank/DDBJ databases">
        <title>Whole genome based analysis of evolution and adaptive divergence in Indian and Brazilian strains of Azospirillum brasilense.</title>
        <authorList>
            <person name="Singh C."/>
            <person name="Tripathi A.K."/>
        </authorList>
    </citation>
    <scope>NUCLEOTIDE SEQUENCE [LARGE SCALE GENOMIC DNA]</scope>
    <source>
        <strain evidence="3 4">MTCC4036</strain>
        <plasmid evidence="3 4">p1</plasmid>
    </source>
</reference>
<geneLocation type="plasmid" evidence="3">
    <name>p1</name>
</geneLocation>
<keyword evidence="1" id="KW-0560">Oxidoreductase</keyword>
<keyword evidence="3" id="KW-0614">Plasmid</keyword>
<dbReference type="InterPro" id="IPR006076">
    <property type="entry name" value="FAD-dep_OxRdtase"/>
</dbReference>
<sequence length="386" mass="41234">MERVDFLIVGGGMAGASAAYELAAQGSVAVLERESQPGYHSTGRSAALYTQTYGHPVVRALTVASWDFYTNPPDGFSEHPLLTPRGVLLIGRADQTAALDRDFAEGRRLTPTVERLDRAQTLARAPFLKADYVDGAVWEPAAMDMDVHAIHSGYLRGLKARGGRLVTDAGVTALERRDGLWIATTPAGDFAAPVLVNAAGAWADVLAGMAGVRPVGLVPKRRTAITFDPVFADPVLADPADGAGLADWPMTIDGDEQFYMKPESGRLLLSPADETPVEPCDVQPEELDIAVAIDRMEQAVRFSVRRITHKWAGLRSFVADKVMVVGYDESAEGFFWLAGQGGYGIQTAPAMGRTAAALATGRGLPPEVAALGVRTEDLAPARLRRP</sequence>
<dbReference type="InterPro" id="IPR036188">
    <property type="entry name" value="FAD/NAD-bd_sf"/>
</dbReference>
<gene>
    <name evidence="3" type="ORF">D3867_22500</name>
</gene>
<dbReference type="PANTHER" id="PTHR13847:SF287">
    <property type="entry name" value="FAD-DEPENDENT OXIDOREDUCTASE DOMAIN-CONTAINING PROTEIN 1"/>
    <property type="match status" value="1"/>
</dbReference>
<proteinExistence type="predicted"/>
<evidence type="ECO:0000313" key="3">
    <source>
        <dbReference type="EMBL" id="QCO05045.1"/>
    </source>
</evidence>
<dbReference type="AlphaFoldDB" id="A0A4D8Q423"/>
<name>A0A4D8Q423_AZOBR</name>